<evidence type="ECO:0000256" key="2">
    <source>
        <dbReference type="ARBA" id="ARBA00022786"/>
    </source>
</evidence>
<protein>
    <recommendedName>
        <fullName evidence="6">Cullin-associated NEDD8-dissociated protein 1</fullName>
    </recommendedName>
</protein>
<evidence type="ECO:0008006" key="6">
    <source>
        <dbReference type="Google" id="ProtNLM"/>
    </source>
</evidence>
<dbReference type="InterPro" id="IPR011989">
    <property type="entry name" value="ARM-like"/>
</dbReference>
<evidence type="ECO:0000256" key="3">
    <source>
        <dbReference type="SAM" id="MobiDB-lite"/>
    </source>
</evidence>
<dbReference type="GO" id="GO:0010265">
    <property type="term" value="P:SCF complex assembly"/>
    <property type="evidence" value="ECO:0007669"/>
    <property type="project" value="InterPro"/>
</dbReference>
<dbReference type="Proteomes" id="UP000054498">
    <property type="component" value="Unassembled WGS sequence"/>
</dbReference>
<keyword evidence="2" id="KW-0833">Ubl conjugation pathway</keyword>
<dbReference type="KEGG" id="mng:MNEG_11630"/>
<accession>A0A0D2J9C0</accession>
<gene>
    <name evidence="4" type="ORF">MNEG_11630</name>
</gene>
<keyword evidence="5" id="KW-1185">Reference proteome</keyword>
<evidence type="ECO:0000313" key="5">
    <source>
        <dbReference type="Proteomes" id="UP000054498"/>
    </source>
</evidence>
<dbReference type="GeneID" id="25728912"/>
<dbReference type="InterPro" id="IPR039852">
    <property type="entry name" value="CAND1/CAND2"/>
</dbReference>
<dbReference type="RefSeq" id="XP_013895352.1">
    <property type="nucleotide sequence ID" value="XM_014039898.1"/>
</dbReference>
<reference evidence="4 5" key="1">
    <citation type="journal article" date="2013" name="BMC Genomics">
        <title>Reconstruction of the lipid metabolism for the microalga Monoraphidium neglectum from its genome sequence reveals characteristics suitable for biofuel production.</title>
        <authorList>
            <person name="Bogen C."/>
            <person name="Al-Dilaimi A."/>
            <person name="Albersmeier A."/>
            <person name="Wichmann J."/>
            <person name="Grundmann M."/>
            <person name="Rupp O."/>
            <person name="Lauersen K.J."/>
            <person name="Blifernez-Klassen O."/>
            <person name="Kalinowski J."/>
            <person name="Goesmann A."/>
            <person name="Mussgnug J.H."/>
            <person name="Kruse O."/>
        </authorList>
    </citation>
    <scope>NUCLEOTIDE SEQUENCE [LARGE SCALE GENOMIC DNA]</scope>
    <source>
        <strain evidence="4 5">SAG 48.87</strain>
    </source>
</reference>
<dbReference type="InterPro" id="IPR016024">
    <property type="entry name" value="ARM-type_fold"/>
</dbReference>
<dbReference type="OrthoDB" id="6260732at2759"/>
<evidence type="ECO:0000313" key="4">
    <source>
        <dbReference type="EMBL" id="KIY96332.1"/>
    </source>
</evidence>
<keyword evidence="1" id="KW-0677">Repeat</keyword>
<organism evidence="4 5">
    <name type="scientific">Monoraphidium neglectum</name>
    <dbReference type="NCBI Taxonomy" id="145388"/>
    <lineage>
        <taxon>Eukaryota</taxon>
        <taxon>Viridiplantae</taxon>
        <taxon>Chlorophyta</taxon>
        <taxon>core chlorophytes</taxon>
        <taxon>Chlorophyceae</taxon>
        <taxon>CS clade</taxon>
        <taxon>Sphaeropleales</taxon>
        <taxon>Selenastraceae</taxon>
        <taxon>Monoraphidium</taxon>
    </lineage>
</organism>
<name>A0A0D2J9C0_9CHLO</name>
<dbReference type="PANTHER" id="PTHR12696">
    <property type="entry name" value="TIP120"/>
    <property type="match status" value="1"/>
</dbReference>
<feature type="region of interest" description="Disordered" evidence="3">
    <location>
        <begin position="358"/>
        <end position="391"/>
    </location>
</feature>
<evidence type="ECO:0000256" key="1">
    <source>
        <dbReference type="ARBA" id="ARBA00022737"/>
    </source>
</evidence>
<sequence>MSGAAVNLILEKIASKDKDFRYMATSDLLSELGKDSFRVDPDLERRLCAAVAVQLEDVSGDISGLAVKCLGLLVRKVGEQNAIAAVNDLTSKVVSSKKESTRDIASIALKTVISEVPPGSKLAAPAAAAICDGMLKGVAANKDNTAVASDSLDILVEAATTFGPHVILELMEDPRPAIRKRALQCLAGLSSHLNDALLRDAAEALLAKLDGTAKKGKAAEARIYVQASCATWILLRRPSGVLLSNFGACAAGLGPGQEVQAELFTILPTAKDPTASLALDAIGGVSRATGHRLGAYLGRALPLVVAAYEGAGEGEADDELREHCLQALESFVQRSPADARAQLDSVLAVALEALRHDPNFADDMQDDGEGGGGGSDDDDDGGSEEYSDDEDVSWKVRRAAAKLVSAVVAAYPDALPEIYGRVAGDLVSRFREREESVKATVMAAYCELVRQVAAAASRHYARPDDPTSPLALLYKDVPSALKAAAQQLGGRDVKTRAAAFGVLRALGGAAPAEVAQQLGGLVPGGAPCAAIGPWS</sequence>
<feature type="compositionally biased region" description="Acidic residues" evidence="3">
    <location>
        <begin position="363"/>
        <end position="391"/>
    </location>
</feature>
<dbReference type="SUPFAM" id="SSF48371">
    <property type="entry name" value="ARM repeat"/>
    <property type="match status" value="1"/>
</dbReference>
<dbReference type="EMBL" id="KK103055">
    <property type="protein sequence ID" value="KIY96332.1"/>
    <property type="molecule type" value="Genomic_DNA"/>
</dbReference>
<dbReference type="AlphaFoldDB" id="A0A0D2J9C0"/>
<dbReference type="Gene3D" id="1.25.10.10">
    <property type="entry name" value="Leucine-rich Repeat Variant"/>
    <property type="match status" value="1"/>
</dbReference>
<dbReference type="STRING" id="145388.A0A0D2J9C0"/>
<proteinExistence type="predicted"/>